<reference evidence="3" key="1">
    <citation type="submission" date="2021-07" db="EMBL/GenBank/DDBJ databases">
        <title>Complete genome sequencing of a Clostridium isolate.</title>
        <authorList>
            <person name="Ueki A."/>
            <person name="Tonouchi A."/>
        </authorList>
    </citation>
    <scope>NUCLEOTIDE SEQUENCE [LARGE SCALE GENOMIC DNA]</scope>
    <source>
        <strain evidence="3">C5S11</strain>
    </source>
</reference>
<evidence type="ECO:0000313" key="2">
    <source>
        <dbReference type="EMBL" id="BCZ46432.1"/>
    </source>
</evidence>
<name>A0ABM7T459_9CLOT</name>
<dbReference type="Proteomes" id="UP000824633">
    <property type="component" value="Chromosome"/>
</dbReference>
<accession>A0ABM7T459</accession>
<evidence type="ECO:0000256" key="1">
    <source>
        <dbReference type="SAM" id="Phobius"/>
    </source>
</evidence>
<keyword evidence="3" id="KW-1185">Reference proteome</keyword>
<organism evidence="2 3">
    <name type="scientific">Clostridium gelidum</name>
    <dbReference type="NCBI Taxonomy" id="704125"/>
    <lineage>
        <taxon>Bacteria</taxon>
        <taxon>Bacillati</taxon>
        <taxon>Bacillota</taxon>
        <taxon>Clostridia</taxon>
        <taxon>Eubacteriales</taxon>
        <taxon>Clostridiaceae</taxon>
        <taxon>Clostridium</taxon>
    </lineage>
</organism>
<protein>
    <submittedName>
        <fullName evidence="2">Uncharacterized protein</fullName>
    </submittedName>
</protein>
<gene>
    <name evidence="2" type="ORF">psyc5s11_24990</name>
</gene>
<dbReference type="EMBL" id="AP024849">
    <property type="protein sequence ID" value="BCZ46432.1"/>
    <property type="molecule type" value="Genomic_DNA"/>
</dbReference>
<keyword evidence="1" id="KW-0472">Membrane</keyword>
<feature type="transmembrane region" description="Helical" evidence="1">
    <location>
        <begin position="6"/>
        <end position="27"/>
    </location>
</feature>
<sequence>MGVCSYAVSCIFLGVIGIYFDFLLGGFGENTTLSSEYSFDRQYRVDIDDADQGAL</sequence>
<evidence type="ECO:0000313" key="3">
    <source>
        <dbReference type="Proteomes" id="UP000824633"/>
    </source>
</evidence>
<proteinExistence type="predicted"/>
<keyword evidence="1" id="KW-1133">Transmembrane helix</keyword>
<dbReference type="RefSeq" id="WP_224037908.1">
    <property type="nucleotide sequence ID" value="NZ_AP024849.1"/>
</dbReference>
<keyword evidence="1" id="KW-0812">Transmembrane</keyword>